<protein>
    <submittedName>
        <fullName evidence="3">Uncharacterized protein</fullName>
    </submittedName>
</protein>
<keyword evidence="2" id="KW-1185">Reference proteome</keyword>
<accession>A0A1I7WEE1</accession>
<feature type="transmembrane region" description="Helical" evidence="1">
    <location>
        <begin position="85"/>
        <end position="106"/>
    </location>
</feature>
<keyword evidence="1" id="KW-1133">Transmembrane helix</keyword>
<evidence type="ECO:0000313" key="3">
    <source>
        <dbReference type="WBParaSite" id="Hba_03331"/>
    </source>
</evidence>
<evidence type="ECO:0000313" key="2">
    <source>
        <dbReference type="Proteomes" id="UP000095283"/>
    </source>
</evidence>
<organism evidence="2 3">
    <name type="scientific">Heterorhabditis bacteriophora</name>
    <name type="common">Entomopathogenic nematode worm</name>
    <dbReference type="NCBI Taxonomy" id="37862"/>
    <lineage>
        <taxon>Eukaryota</taxon>
        <taxon>Metazoa</taxon>
        <taxon>Ecdysozoa</taxon>
        <taxon>Nematoda</taxon>
        <taxon>Chromadorea</taxon>
        <taxon>Rhabditida</taxon>
        <taxon>Rhabditina</taxon>
        <taxon>Rhabditomorpha</taxon>
        <taxon>Strongyloidea</taxon>
        <taxon>Heterorhabditidae</taxon>
        <taxon>Heterorhabditis</taxon>
    </lineage>
</organism>
<dbReference type="AlphaFoldDB" id="A0A1I7WEE1"/>
<feature type="transmembrane region" description="Helical" evidence="1">
    <location>
        <begin position="118"/>
        <end position="139"/>
    </location>
</feature>
<dbReference type="WBParaSite" id="Hba_03331">
    <property type="protein sequence ID" value="Hba_03331"/>
    <property type="gene ID" value="Hba_03331"/>
</dbReference>
<name>A0A1I7WEE1_HETBA</name>
<dbReference type="Proteomes" id="UP000095283">
    <property type="component" value="Unplaced"/>
</dbReference>
<evidence type="ECO:0000256" key="1">
    <source>
        <dbReference type="SAM" id="Phobius"/>
    </source>
</evidence>
<sequence length="145" mass="17186">MELLVVVFIDTIIVNNLYCSLEGVKHPKSYCLSSIQELLGKSCFLFFCAFYLDISEIVYDGIVDKLYEYLNAIFDFRQLFKYFKLICRISTFLMLLFSIRNLNYIVPTKCDHESEFHIYIILIFNGLELIILTTNRYYVYLCITN</sequence>
<keyword evidence="1" id="KW-0812">Transmembrane</keyword>
<reference evidence="3" key="1">
    <citation type="submission" date="2016-11" db="UniProtKB">
        <authorList>
            <consortium name="WormBaseParasite"/>
        </authorList>
    </citation>
    <scope>IDENTIFICATION</scope>
</reference>
<keyword evidence="1" id="KW-0472">Membrane</keyword>
<proteinExistence type="predicted"/>